<evidence type="ECO:0000313" key="2">
    <source>
        <dbReference type="EMBL" id="KAK2870204.1"/>
    </source>
</evidence>
<comment type="caution">
    <text evidence="2">The sequence shown here is derived from an EMBL/GenBank/DDBJ whole genome shotgun (WGS) entry which is preliminary data.</text>
</comment>
<keyword evidence="3" id="KW-1185">Reference proteome</keyword>
<accession>A0AA88P4X3</accession>
<proteinExistence type="predicted"/>
<organism evidence="2 3">
    <name type="scientific">Cirrhinus molitorella</name>
    <name type="common">mud carp</name>
    <dbReference type="NCBI Taxonomy" id="172907"/>
    <lineage>
        <taxon>Eukaryota</taxon>
        <taxon>Metazoa</taxon>
        <taxon>Chordata</taxon>
        <taxon>Craniata</taxon>
        <taxon>Vertebrata</taxon>
        <taxon>Euteleostomi</taxon>
        <taxon>Actinopterygii</taxon>
        <taxon>Neopterygii</taxon>
        <taxon>Teleostei</taxon>
        <taxon>Ostariophysi</taxon>
        <taxon>Cypriniformes</taxon>
        <taxon>Cyprinidae</taxon>
        <taxon>Labeoninae</taxon>
        <taxon>Labeonini</taxon>
        <taxon>Cirrhinus</taxon>
    </lineage>
</organism>
<name>A0AA88P4X3_9TELE</name>
<evidence type="ECO:0000256" key="1">
    <source>
        <dbReference type="SAM" id="MobiDB-lite"/>
    </source>
</evidence>
<sequence>MRDSKGNLCEKTTHPRRRPQISLPSRHFVAVKAARWQFRIASLTKGAVLLQRLRLCGLKRSGPELKNRKHIHAIAG</sequence>
<reference evidence="2" key="1">
    <citation type="submission" date="2023-08" db="EMBL/GenBank/DDBJ databases">
        <title>Chromosome-level Genome Assembly of mud carp (Cirrhinus molitorella).</title>
        <authorList>
            <person name="Liu H."/>
        </authorList>
    </citation>
    <scope>NUCLEOTIDE SEQUENCE</scope>
    <source>
        <strain evidence="2">Prfri</strain>
        <tissue evidence="2">Muscle</tissue>
    </source>
</reference>
<gene>
    <name evidence="2" type="ORF">Q8A67_024596</name>
</gene>
<protein>
    <submittedName>
        <fullName evidence="2">Uncharacterized protein</fullName>
    </submittedName>
</protein>
<feature type="region of interest" description="Disordered" evidence="1">
    <location>
        <begin position="1"/>
        <end position="20"/>
    </location>
</feature>
<dbReference type="EMBL" id="JAUYZG010000024">
    <property type="protein sequence ID" value="KAK2870204.1"/>
    <property type="molecule type" value="Genomic_DNA"/>
</dbReference>
<dbReference type="AlphaFoldDB" id="A0AA88P4X3"/>
<dbReference type="Proteomes" id="UP001187343">
    <property type="component" value="Unassembled WGS sequence"/>
</dbReference>
<evidence type="ECO:0000313" key="3">
    <source>
        <dbReference type="Proteomes" id="UP001187343"/>
    </source>
</evidence>